<dbReference type="Gene3D" id="3.40.630.30">
    <property type="match status" value="1"/>
</dbReference>
<proteinExistence type="predicted"/>
<evidence type="ECO:0000256" key="2">
    <source>
        <dbReference type="ARBA" id="ARBA00023315"/>
    </source>
</evidence>
<keyword evidence="2" id="KW-0012">Acyltransferase</keyword>
<evidence type="ECO:0000256" key="1">
    <source>
        <dbReference type="ARBA" id="ARBA00022679"/>
    </source>
</evidence>
<protein>
    <submittedName>
        <fullName evidence="4">GNAT family N-acetyltransferase</fullName>
    </submittedName>
</protein>
<dbReference type="SUPFAM" id="SSF55729">
    <property type="entry name" value="Acyl-CoA N-acyltransferases (Nat)"/>
    <property type="match status" value="2"/>
</dbReference>
<dbReference type="InterPro" id="IPR050832">
    <property type="entry name" value="Bact_Acetyltransf"/>
</dbReference>
<name>A0ABY2E9C6_9MICO</name>
<dbReference type="Pfam" id="PF00583">
    <property type="entry name" value="Acetyltransf_1"/>
    <property type="match status" value="2"/>
</dbReference>
<dbReference type="InterPro" id="IPR000182">
    <property type="entry name" value="GNAT_dom"/>
</dbReference>
<keyword evidence="1" id="KW-0808">Transferase</keyword>
<feature type="domain" description="N-acetyltransferase" evidence="3">
    <location>
        <begin position="50"/>
        <end position="205"/>
    </location>
</feature>
<dbReference type="PANTHER" id="PTHR43877:SF2">
    <property type="entry name" value="AMINOALKYLPHOSPHONATE N-ACETYLTRANSFERASE-RELATED"/>
    <property type="match status" value="1"/>
</dbReference>
<dbReference type="EMBL" id="SMNA01000001">
    <property type="protein sequence ID" value="TDE99116.1"/>
    <property type="molecule type" value="Genomic_DNA"/>
</dbReference>
<dbReference type="InterPro" id="IPR016181">
    <property type="entry name" value="Acyl_CoA_acyltransferase"/>
</dbReference>
<gene>
    <name evidence="4" type="ORF">EXU48_02765</name>
</gene>
<dbReference type="PANTHER" id="PTHR43877">
    <property type="entry name" value="AMINOALKYLPHOSPHONATE N-ACETYLTRANSFERASE-RELATED-RELATED"/>
    <property type="match status" value="1"/>
</dbReference>
<organism evidence="4 5">
    <name type="scientific">Occultella glacieicola</name>
    <dbReference type="NCBI Taxonomy" id="2518684"/>
    <lineage>
        <taxon>Bacteria</taxon>
        <taxon>Bacillati</taxon>
        <taxon>Actinomycetota</taxon>
        <taxon>Actinomycetes</taxon>
        <taxon>Micrococcales</taxon>
        <taxon>Ruaniaceae</taxon>
        <taxon>Occultella</taxon>
    </lineage>
</organism>
<dbReference type="CDD" id="cd04301">
    <property type="entry name" value="NAT_SF"/>
    <property type="match status" value="2"/>
</dbReference>
<evidence type="ECO:0000313" key="5">
    <source>
        <dbReference type="Proteomes" id="UP000504882"/>
    </source>
</evidence>
<accession>A0ABY2E9C6</accession>
<feature type="domain" description="N-acetyltransferase" evidence="3">
    <location>
        <begin position="215"/>
        <end position="361"/>
    </location>
</feature>
<dbReference type="PROSITE" id="PS51186">
    <property type="entry name" value="GNAT"/>
    <property type="match status" value="2"/>
</dbReference>
<reference evidence="4 5" key="1">
    <citation type="submission" date="2019-03" db="EMBL/GenBank/DDBJ databases">
        <title>Genomic features of bacteria from cold environments.</title>
        <authorList>
            <person name="Shen L."/>
        </authorList>
    </citation>
    <scope>NUCLEOTIDE SEQUENCE [LARGE SCALE GENOMIC DNA]</scope>
    <source>
        <strain evidence="5">T3246-1</strain>
    </source>
</reference>
<evidence type="ECO:0000259" key="3">
    <source>
        <dbReference type="PROSITE" id="PS51186"/>
    </source>
</evidence>
<keyword evidence="5" id="KW-1185">Reference proteome</keyword>
<evidence type="ECO:0000313" key="4">
    <source>
        <dbReference type="EMBL" id="TDE99116.1"/>
    </source>
</evidence>
<comment type="caution">
    <text evidence="4">The sequence shown here is derived from an EMBL/GenBank/DDBJ whole genome shotgun (WGS) entry which is preliminary data.</text>
</comment>
<sequence length="361" mass="39482">MTKRVWAGSRARTTADPAALHLHLTARGPATPPWDAHLFDPPWKATSMSLRWSTLDTDSVPAWAELTNLLAKVDRTEEYYEAEDLAEELGEPGFDPALDSIAVWDGDTLVAYSQLRVSLALTYEGTARAMIGGGVHPDWRGRGIATRMFDEMEPRGRALAAERHPGEPFELRASGGLESDPVRPLLTGRGYEIVRYFTAMQRPLPGDPLPEVTDPRVVPVTEELAEPLRLAHNEAFASHWGSAPQEPEQWAKGMEARSLRPATSRAAVADGEVLAYVITGQWVDRELYISIVGTRPSARGQGLARQVLTASLRAAVATGEYDLVELDVDSINPTGAGRLYESVGFTPVRTTATFAKVDRTD</sequence>
<dbReference type="Proteomes" id="UP000504882">
    <property type="component" value="Unassembled WGS sequence"/>
</dbReference>